<feature type="compositionally biased region" description="Polar residues" evidence="1">
    <location>
        <begin position="250"/>
        <end position="270"/>
    </location>
</feature>
<comment type="caution">
    <text evidence="2">The sequence shown here is derived from an EMBL/GenBank/DDBJ whole genome shotgun (WGS) entry which is preliminary data.</text>
</comment>
<name>A0A7J7HSA6_CAMSI</name>
<accession>A0A7J7HSA6</accession>
<proteinExistence type="predicted"/>
<sequence>MFIRSLPLSVFSLSIGAHSLAHRSPSPPLLTSVAHRHRRKSPSPTVFLSHRSSDHTRHRPLFLSLSLFGLFYVSLSSCLLCDLGSGECLSPLNLQRQNGICRGSSLAPKSRKGFPSPISLAKKNESVVQTPFDPDFSATCLDFLINCSANEIFWSSEIVESVREESFEFCDKDKDSEERDRVEMLLWRLIGLDLPRYCKMIASDIGNIGLPLERKTPRSSGHSQTSARAANLPLERRMHSPSTFAEPGLRSSSQPYARAHNTAQQDTGWT</sequence>
<keyword evidence="3" id="KW-1185">Reference proteome</keyword>
<gene>
    <name evidence="2" type="ORF">HYC85_007792</name>
</gene>
<evidence type="ECO:0000313" key="3">
    <source>
        <dbReference type="Proteomes" id="UP000593564"/>
    </source>
</evidence>
<dbReference type="EMBL" id="JACBKZ010000003">
    <property type="protein sequence ID" value="KAF5954936.1"/>
    <property type="molecule type" value="Genomic_DNA"/>
</dbReference>
<reference evidence="3" key="1">
    <citation type="journal article" date="2020" name="Nat. Commun.">
        <title>Genome assembly of wild tea tree DASZ reveals pedigree and selection history of tea varieties.</title>
        <authorList>
            <person name="Zhang W."/>
            <person name="Zhang Y."/>
            <person name="Qiu H."/>
            <person name="Guo Y."/>
            <person name="Wan H."/>
            <person name="Zhang X."/>
            <person name="Scossa F."/>
            <person name="Alseekh S."/>
            <person name="Zhang Q."/>
            <person name="Wang P."/>
            <person name="Xu L."/>
            <person name="Schmidt M.H."/>
            <person name="Jia X."/>
            <person name="Li D."/>
            <person name="Zhu A."/>
            <person name="Guo F."/>
            <person name="Chen W."/>
            <person name="Ni D."/>
            <person name="Usadel B."/>
            <person name="Fernie A.R."/>
            <person name="Wen W."/>
        </authorList>
    </citation>
    <scope>NUCLEOTIDE SEQUENCE [LARGE SCALE GENOMIC DNA]</scope>
    <source>
        <strain evidence="3">cv. G240</strain>
    </source>
</reference>
<feature type="compositionally biased region" description="Polar residues" evidence="1">
    <location>
        <begin position="218"/>
        <end position="228"/>
    </location>
</feature>
<feature type="region of interest" description="Disordered" evidence="1">
    <location>
        <begin position="212"/>
        <end position="270"/>
    </location>
</feature>
<protein>
    <submittedName>
        <fullName evidence="2">Uncharacterized protein</fullName>
    </submittedName>
</protein>
<dbReference type="Proteomes" id="UP000593564">
    <property type="component" value="Unassembled WGS sequence"/>
</dbReference>
<evidence type="ECO:0000313" key="2">
    <source>
        <dbReference type="EMBL" id="KAF5954936.1"/>
    </source>
</evidence>
<dbReference type="AlphaFoldDB" id="A0A7J7HSA6"/>
<organism evidence="2 3">
    <name type="scientific">Camellia sinensis</name>
    <name type="common">Tea plant</name>
    <name type="synonym">Thea sinensis</name>
    <dbReference type="NCBI Taxonomy" id="4442"/>
    <lineage>
        <taxon>Eukaryota</taxon>
        <taxon>Viridiplantae</taxon>
        <taxon>Streptophyta</taxon>
        <taxon>Embryophyta</taxon>
        <taxon>Tracheophyta</taxon>
        <taxon>Spermatophyta</taxon>
        <taxon>Magnoliopsida</taxon>
        <taxon>eudicotyledons</taxon>
        <taxon>Gunneridae</taxon>
        <taxon>Pentapetalae</taxon>
        <taxon>asterids</taxon>
        <taxon>Ericales</taxon>
        <taxon>Theaceae</taxon>
        <taxon>Camellia</taxon>
    </lineage>
</organism>
<reference evidence="2 3" key="2">
    <citation type="submission" date="2020-07" db="EMBL/GenBank/DDBJ databases">
        <title>Genome assembly of wild tea tree DASZ reveals pedigree and selection history of tea varieties.</title>
        <authorList>
            <person name="Zhang W."/>
        </authorList>
    </citation>
    <scope>NUCLEOTIDE SEQUENCE [LARGE SCALE GENOMIC DNA]</scope>
    <source>
        <strain evidence="3">cv. G240</strain>
        <tissue evidence="2">Leaf</tissue>
    </source>
</reference>
<evidence type="ECO:0000256" key="1">
    <source>
        <dbReference type="SAM" id="MobiDB-lite"/>
    </source>
</evidence>